<feature type="region of interest" description="Disordered" evidence="1">
    <location>
        <begin position="117"/>
        <end position="141"/>
    </location>
</feature>
<dbReference type="NCBIfam" id="NF033540">
    <property type="entry name" value="transpos_IS701"/>
    <property type="match status" value="1"/>
</dbReference>
<feature type="domain" description="Transposase IS701-like DDE" evidence="2">
    <location>
        <begin position="1"/>
        <end position="169"/>
    </location>
</feature>
<evidence type="ECO:0000256" key="1">
    <source>
        <dbReference type="SAM" id="MobiDB-lite"/>
    </source>
</evidence>
<gene>
    <name evidence="3" type="ORF">S01H1_54300</name>
</gene>
<dbReference type="EMBL" id="BARS01035223">
    <property type="protein sequence ID" value="GAG16207.1"/>
    <property type="molecule type" value="Genomic_DNA"/>
</dbReference>
<dbReference type="InterPro" id="IPR012337">
    <property type="entry name" value="RNaseH-like_sf"/>
</dbReference>
<dbReference type="InterPro" id="IPR038721">
    <property type="entry name" value="IS701-like_DDE_dom"/>
</dbReference>
<organism evidence="3">
    <name type="scientific">marine sediment metagenome</name>
    <dbReference type="NCBI Taxonomy" id="412755"/>
    <lineage>
        <taxon>unclassified sequences</taxon>
        <taxon>metagenomes</taxon>
        <taxon>ecological metagenomes</taxon>
    </lineage>
</organism>
<accession>X0VYM8</accession>
<sequence>CGQLGKQDNCQVAVSLSVATCKASLPVAWQLYLPETWAEDGERRKKAKVPDEIGFLTKPETSLGQIRSALAEGIAPGVVLADSGYGNSSGFRDGLDDLGLAFVVGVIGTATVWPPGMTPTVPAGTGRGRTPRRLRRGGDDAPTEQVQTLVRRLSAEAWQVVTWRGGTAETLTSRFTALRVRPAQGDHRRSEPRDEQWLLAEWPEEEDKPTRFWFSTLPLDTPIERLVYMAKLRWLIERDYLELKQELGLGHYEGRGWRG</sequence>
<dbReference type="PANTHER" id="PTHR33627:SF1">
    <property type="entry name" value="TRANSPOSASE"/>
    <property type="match status" value="1"/>
</dbReference>
<feature type="non-terminal residue" evidence="3">
    <location>
        <position position="1"/>
    </location>
</feature>
<comment type="caution">
    <text evidence="3">The sequence shown here is derived from an EMBL/GenBank/DDBJ whole genome shotgun (WGS) entry which is preliminary data.</text>
</comment>
<reference evidence="3" key="1">
    <citation type="journal article" date="2014" name="Front. Microbiol.">
        <title>High frequency of phylogenetically diverse reductive dehalogenase-homologous genes in deep subseafloor sedimentary metagenomes.</title>
        <authorList>
            <person name="Kawai M."/>
            <person name="Futagami T."/>
            <person name="Toyoda A."/>
            <person name="Takaki Y."/>
            <person name="Nishi S."/>
            <person name="Hori S."/>
            <person name="Arai W."/>
            <person name="Tsubouchi T."/>
            <person name="Morono Y."/>
            <person name="Uchiyama I."/>
            <person name="Ito T."/>
            <person name="Fujiyama A."/>
            <person name="Inagaki F."/>
            <person name="Takami H."/>
        </authorList>
    </citation>
    <scope>NUCLEOTIDE SEQUENCE</scope>
    <source>
        <strain evidence="3">Expedition CK06-06</strain>
    </source>
</reference>
<dbReference type="PANTHER" id="PTHR33627">
    <property type="entry name" value="TRANSPOSASE"/>
    <property type="match status" value="1"/>
</dbReference>
<proteinExistence type="predicted"/>
<name>X0VYM8_9ZZZZ</name>
<dbReference type="Pfam" id="PF13546">
    <property type="entry name" value="DDE_5"/>
    <property type="match status" value="1"/>
</dbReference>
<protein>
    <recommendedName>
        <fullName evidence="2">Transposase IS701-like DDE domain-containing protein</fullName>
    </recommendedName>
</protein>
<evidence type="ECO:0000313" key="3">
    <source>
        <dbReference type="EMBL" id="GAG16207.1"/>
    </source>
</evidence>
<dbReference type="SUPFAM" id="SSF53098">
    <property type="entry name" value="Ribonuclease H-like"/>
    <property type="match status" value="1"/>
</dbReference>
<feature type="non-terminal residue" evidence="3">
    <location>
        <position position="259"/>
    </location>
</feature>
<dbReference type="InterPro" id="IPR039365">
    <property type="entry name" value="IS701-like"/>
</dbReference>
<evidence type="ECO:0000259" key="2">
    <source>
        <dbReference type="Pfam" id="PF13546"/>
    </source>
</evidence>
<dbReference type="AlphaFoldDB" id="X0VYM8"/>